<dbReference type="RefSeq" id="WP_183329223.1">
    <property type="nucleotide sequence ID" value="NZ_JACHHK010000010.1"/>
</dbReference>
<evidence type="ECO:0000256" key="4">
    <source>
        <dbReference type="ARBA" id="ARBA00023186"/>
    </source>
</evidence>
<evidence type="ECO:0000256" key="3">
    <source>
        <dbReference type="ARBA" id="ARBA00022552"/>
    </source>
</evidence>
<dbReference type="GO" id="GO:0042274">
    <property type="term" value="P:ribosomal small subunit biogenesis"/>
    <property type="evidence" value="ECO:0007669"/>
    <property type="project" value="UniProtKB-UniRule"/>
</dbReference>
<dbReference type="AlphaFoldDB" id="A0A7W8CYH8"/>
<dbReference type="GO" id="GO:0005737">
    <property type="term" value="C:cytoplasm"/>
    <property type="evidence" value="ECO:0007669"/>
    <property type="project" value="UniProtKB-SubCell"/>
</dbReference>
<keyword evidence="1 5" id="KW-0963">Cytoplasm</keyword>
<protein>
    <recommendedName>
        <fullName evidence="5">Ribosome maturation factor RimM</fullName>
    </recommendedName>
</protein>
<dbReference type="HAMAP" id="MF_00014">
    <property type="entry name" value="Ribosome_mat_RimM"/>
    <property type="match status" value="1"/>
</dbReference>
<dbReference type="EMBL" id="JACHHK010000010">
    <property type="protein sequence ID" value="MBB5183928.1"/>
    <property type="molecule type" value="Genomic_DNA"/>
</dbReference>
<comment type="subunit">
    <text evidence="5">Binds ribosomal protein uS19.</text>
</comment>
<accession>A0A7W8CYH8</accession>
<evidence type="ECO:0000256" key="1">
    <source>
        <dbReference type="ARBA" id="ARBA00022490"/>
    </source>
</evidence>
<dbReference type="Proteomes" id="UP000539953">
    <property type="component" value="Unassembled WGS sequence"/>
</dbReference>
<gene>
    <name evidence="5" type="primary">rimM</name>
    <name evidence="8" type="ORF">HNQ47_001976</name>
</gene>
<evidence type="ECO:0000259" key="7">
    <source>
        <dbReference type="Pfam" id="PF24986"/>
    </source>
</evidence>
<proteinExistence type="inferred from homology"/>
<evidence type="ECO:0000313" key="9">
    <source>
        <dbReference type="Proteomes" id="UP000539953"/>
    </source>
</evidence>
<dbReference type="GO" id="GO:0005840">
    <property type="term" value="C:ribosome"/>
    <property type="evidence" value="ECO:0007669"/>
    <property type="project" value="InterPro"/>
</dbReference>
<comment type="caution">
    <text evidence="8">The sequence shown here is derived from an EMBL/GenBank/DDBJ whole genome shotgun (WGS) entry which is preliminary data.</text>
</comment>
<dbReference type="PANTHER" id="PTHR33692:SF1">
    <property type="entry name" value="RIBOSOME MATURATION FACTOR RIMM"/>
    <property type="match status" value="1"/>
</dbReference>
<comment type="function">
    <text evidence="5">An accessory protein needed during the final step in the assembly of 30S ribosomal subunit, possibly for assembly of the head region. Essential for efficient processing of 16S rRNA. May be needed both before and after RbfA during the maturation of 16S rRNA. It has affinity for free ribosomal 30S subunits but not for 70S ribosomes.</text>
</comment>
<dbReference type="InterPro" id="IPR009000">
    <property type="entry name" value="Transl_B-barrel_sf"/>
</dbReference>
<dbReference type="GO" id="GO:0043022">
    <property type="term" value="F:ribosome binding"/>
    <property type="evidence" value="ECO:0007669"/>
    <property type="project" value="InterPro"/>
</dbReference>
<dbReference type="Pfam" id="PF01782">
    <property type="entry name" value="RimM"/>
    <property type="match status" value="1"/>
</dbReference>
<evidence type="ECO:0000259" key="6">
    <source>
        <dbReference type="Pfam" id="PF01782"/>
    </source>
</evidence>
<dbReference type="GO" id="GO:0006364">
    <property type="term" value="P:rRNA processing"/>
    <property type="evidence" value="ECO:0007669"/>
    <property type="project" value="UniProtKB-UniRule"/>
</dbReference>
<dbReference type="NCBIfam" id="TIGR02273">
    <property type="entry name" value="16S_RimM"/>
    <property type="match status" value="1"/>
</dbReference>
<dbReference type="Pfam" id="PF24986">
    <property type="entry name" value="PRC_RimM"/>
    <property type="match status" value="1"/>
</dbReference>
<evidence type="ECO:0000313" key="8">
    <source>
        <dbReference type="EMBL" id="MBB5183928.1"/>
    </source>
</evidence>
<dbReference type="InterPro" id="IPR056792">
    <property type="entry name" value="PRC_RimM"/>
</dbReference>
<comment type="similarity">
    <text evidence="5">Belongs to the RimM family.</text>
</comment>
<dbReference type="Gene3D" id="2.30.30.240">
    <property type="entry name" value="PRC-barrel domain"/>
    <property type="match status" value="1"/>
</dbReference>
<feature type="domain" description="Ribosome maturation factor RimM PRC barrel" evidence="7">
    <location>
        <begin position="96"/>
        <end position="156"/>
    </location>
</feature>
<keyword evidence="2 5" id="KW-0690">Ribosome biogenesis</keyword>
<name>A0A7W8CYH8_9FIRM</name>
<dbReference type="SUPFAM" id="SSF50447">
    <property type="entry name" value="Translation proteins"/>
    <property type="match status" value="1"/>
</dbReference>
<dbReference type="Gene3D" id="2.40.30.60">
    <property type="entry name" value="RimM"/>
    <property type="match status" value="1"/>
</dbReference>
<keyword evidence="4 5" id="KW-0143">Chaperone</keyword>
<keyword evidence="3 5" id="KW-0698">rRNA processing</keyword>
<evidence type="ECO:0000256" key="5">
    <source>
        <dbReference type="HAMAP-Rule" id="MF_00014"/>
    </source>
</evidence>
<feature type="domain" description="RimM N-terminal" evidence="6">
    <location>
        <begin position="4"/>
        <end position="83"/>
    </location>
</feature>
<evidence type="ECO:0000256" key="2">
    <source>
        <dbReference type="ARBA" id="ARBA00022517"/>
    </source>
</evidence>
<dbReference type="InterPro" id="IPR011033">
    <property type="entry name" value="PRC_barrel-like_sf"/>
</dbReference>
<dbReference type="InterPro" id="IPR011961">
    <property type="entry name" value="RimM"/>
</dbReference>
<organism evidence="8 9">
    <name type="scientific">Catenisphaera adipataccumulans</name>
    <dbReference type="NCBI Taxonomy" id="700500"/>
    <lineage>
        <taxon>Bacteria</taxon>
        <taxon>Bacillati</taxon>
        <taxon>Bacillota</taxon>
        <taxon>Erysipelotrichia</taxon>
        <taxon>Erysipelotrichales</taxon>
        <taxon>Erysipelotrichaceae</taxon>
        <taxon>Catenisphaera</taxon>
    </lineage>
</organism>
<comment type="subcellular location">
    <subcellularLocation>
        <location evidence="5">Cytoplasm</location>
    </subcellularLocation>
</comment>
<dbReference type="SUPFAM" id="SSF50346">
    <property type="entry name" value="PRC-barrel domain"/>
    <property type="match status" value="1"/>
</dbReference>
<dbReference type="PANTHER" id="PTHR33692">
    <property type="entry name" value="RIBOSOME MATURATION FACTOR RIMM"/>
    <property type="match status" value="1"/>
</dbReference>
<sequence length="162" mass="18408">MQKVGTIINTHGLKGVCKIQLTTDSPAERFASGQTLYTENQRPLTVVSFRIQKGFGYCQFEEIRTIEQAEAIKPMDLYIREEDLPEPEDGHYYYYQLMHCTVYNEQNEELGEVTDILETGANAVLRISSGKGTFLCPYVPAFILAVDPEAKTIHIREIEGLR</sequence>
<reference evidence="8 9" key="1">
    <citation type="submission" date="2020-08" db="EMBL/GenBank/DDBJ databases">
        <title>Genomic Encyclopedia of Type Strains, Phase IV (KMG-IV): sequencing the most valuable type-strain genomes for metagenomic binning, comparative biology and taxonomic classification.</title>
        <authorList>
            <person name="Goeker M."/>
        </authorList>
    </citation>
    <scope>NUCLEOTIDE SEQUENCE [LARGE SCALE GENOMIC DNA]</scope>
    <source>
        <strain evidence="8 9">DSM 25799</strain>
    </source>
</reference>
<dbReference type="InterPro" id="IPR036976">
    <property type="entry name" value="RimM_N_sf"/>
</dbReference>
<keyword evidence="9" id="KW-1185">Reference proteome</keyword>
<dbReference type="InterPro" id="IPR002676">
    <property type="entry name" value="RimM_N"/>
</dbReference>
<comment type="domain">
    <text evidence="5">The PRC barrel domain binds ribosomal protein uS19.</text>
</comment>